<reference evidence="1" key="1">
    <citation type="submission" date="2021-12" db="EMBL/GenBank/DDBJ databases">
        <authorList>
            <person name="Ulrich A."/>
        </authorList>
    </citation>
    <scope>NUCLEOTIDE SEQUENCE</scope>
    <source>
        <strain evidence="1">A1P009</strain>
    </source>
</reference>
<dbReference type="RefSeq" id="WP_232138412.1">
    <property type="nucleotide sequence ID" value="NZ_CP089507.1"/>
</dbReference>
<dbReference type="Proteomes" id="UP001430360">
    <property type="component" value="Unassembled WGS sequence"/>
</dbReference>
<reference evidence="1" key="2">
    <citation type="journal article" date="2022" name="Syst. Appl. Microbiol.">
        <title>Physiological and genomic characterisation of Luteimonas fraxinea sp. nov., a bacterial species associated with trees tolerant to ash dieback.</title>
        <authorList>
            <person name="Ulrich K."/>
            <person name="Becker R."/>
            <person name="Behrendt U."/>
            <person name="Kube M."/>
            <person name="Schneck V."/>
            <person name="Ulrich A."/>
        </authorList>
    </citation>
    <scope>NUCLEOTIDE SEQUENCE</scope>
    <source>
        <strain evidence="1">A1P009</strain>
    </source>
</reference>
<name>A0ABS8UIS7_9GAMM</name>
<organism evidence="1 2">
    <name type="scientific">Luteimonas fraxinea</name>
    <dbReference type="NCBI Taxonomy" id="2901869"/>
    <lineage>
        <taxon>Bacteria</taxon>
        <taxon>Pseudomonadati</taxon>
        <taxon>Pseudomonadota</taxon>
        <taxon>Gammaproteobacteria</taxon>
        <taxon>Lysobacterales</taxon>
        <taxon>Lysobacteraceae</taxon>
        <taxon>Luteimonas</taxon>
    </lineage>
</organism>
<accession>A0ABS8UIS7</accession>
<evidence type="ECO:0000313" key="1">
    <source>
        <dbReference type="EMBL" id="MCD9098969.1"/>
    </source>
</evidence>
<dbReference type="EMBL" id="JAJQKU010000011">
    <property type="protein sequence ID" value="MCD9098969.1"/>
    <property type="molecule type" value="Genomic_DNA"/>
</dbReference>
<keyword evidence="2" id="KW-1185">Reference proteome</keyword>
<proteinExistence type="predicted"/>
<protein>
    <submittedName>
        <fullName evidence="1">Uncharacterized protein</fullName>
    </submittedName>
</protein>
<evidence type="ECO:0000313" key="2">
    <source>
        <dbReference type="Proteomes" id="UP001430360"/>
    </source>
</evidence>
<comment type="caution">
    <text evidence="1">The sequence shown here is derived from an EMBL/GenBank/DDBJ whole genome shotgun (WGS) entry which is preliminary data.</text>
</comment>
<gene>
    <name evidence="1" type="ORF">LTT95_18745</name>
</gene>
<sequence length="111" mass="11150">MSRPISHQEARLVARVLAVGAKVPPGPALIASIPALRVTATCRCGCATIWFGPDGDATAGHLLAEALASIGGASVAVIVWSQGDAIAGLEIIGYEASGLPDPLSVTCYGDP</sequence>